<reference evidence="1 2" key="1">
    <citation type="submission" date="2020-08" db="EMBL/GenBank/DDBJ databases">
        <title>Sequencing the genomes of 1000 actinobacteria strains.</title>
        <authorList>
            <person name="Klenk H.-P."/>
        </authorList>
    </citation>
    <scope>NUCLEOTIDE SEQUENCE [LARGE SCALE GENOMIC DNA]</scope>
    <source>
        <strain evidence="1 2">DSM 45362</strain>
    </source>
</reference>
<evidence type="ECO:0000313" key="1">
    <source>
        <dbReference type="EMBL" id="MBB5870500.1"/>
    </source>
</evidence>
<protein>
    <submittedName>
        <fullName evidence="1">Uncharacterized protein</fullName>
    </submittedName>
</protein>
<organism evidence="1 2">
    <name type="scientific">Allocatelliglobosispora scoriae</name>
    <dbReference type="NCBI Taxonomy" id="643052"/>
    <lineage>
        <taxon>Bacteria</taxon>
        <taxon>Bacillati</taxon>
        <taxon>Actinomycetota</taxon>
        <taxon>Actinomycetes</taxon>
        <taxon>Micromonosporales</taxon>
        <taxon>Micromonosporaceae</taxon>
        <taxon>Allocatelliglobosispora</taxon>
    </lineage>
</organism>
<comment type="caution">
    <text evidence="1">The sequence shown here is derived from an EMBL/GenBank/DDBJ whole genome shotgun (WGS) entry which is preliminary data.</text>
</comment>
<dbReference type="AlphaFoldDB" id="A0A841BUR0"/>
<sequence>MPMMERPEGGQTRLLKLILTGLIGTVLLVLCGSGVWGILQDERKGSSAAAAPTAPPTELPVDISSREVDEKPLTVAEVFPTKEIVIDKASPPYRLIATQANADCRVAADGQLKGMLVTAGCSQVVRATLKSPTNDYLVTGGIFNMETADSASEAYAQVKTVVDGGKGRFKGYVSSAVTKPLALSSTHLGWDYQGHFLVYCVIARVDGKEFAEGDPFAKQILYDMIEVHLLGSVVKNRATIKVDPSDPVEPSP</sequence>
<accession>A0A841BUR0</accession>
<name>A0A841BUR0_9ACTN</name>
<dbReference type="Proteomes" id="UP000587527">
    <property type="component" value="Unassembled WGS sequence"/>
</dbReference>
<dbReference type="EMBL" id="JACHMN010000002">
    <property type="protein sequence ID" value="MBB5870500.1"/>
    <property type="molecule type" value="Genomic_DNA"/>
</dbReference>
<gene>
    <name evidence="1" type="ORF">F4553_003879</name>
</gene>
<evidence type="ECO:0000313" key="2">
    <source>
        <dbReference type="Proteomes" id="UP000587527"/>
    </source>
</evidence>
<dbReference type="RefSeq" id="WP_184837936.1">
    <property type="nucleotide sequence ID" value="NZ_JACHMN010000002.1"/>
</dbReference>
<keyword evidence="2" id="KW-1185">Reference proteome</keyword>
<proteinExistence type="predicted"/>